<evidence type="ECO:0000313" key="1">
    <source>
        <dbReference type="EMBL" id="PRZ22050.1"/>
    </source>
</evidence>
<evidence type="ECO:0000313" key="3">
    <source>
        <dbReference type="Proteomes" id="UP000184384"/>
    </source>
</evidence>
<name>A0A1M5Q3G9_9FLAO</name>
<keyword evidence="4" id="KW-1185">Reference proteome</keyword>
<dbReference type="STRING" id="280093.SAMN05443373_10751"/>
<sequence>MNYATQYPSGNYLRTSAENTTATAPTIGRVLTMDAKSQRHKRSTERQTEICTHSNASNGFLKCGFLPKLKTTQSIQDCKKTAKTQRDFYKSLSQLAEHYRIELLQTQEYSYPYNMALAIWDAETKLKQNNVNWDNLRLVQDSKKTFFTSEERYSIGTTLYYIPIVPLFLMLHDPKRKKTAQLLVSVCSYLYHIVDIPYYRQENCYLYWMYEMMNDWVEQDDYTEKTDSCIAEIAKAEWIGERVEQKLFNRINLQVFEQRYNHFKSRDKFDQECQKVACDAFALYSQYPHESIFRNAPRPEEDPYTDENESETIGMEKYISFIADTTGWLYERLADSINNEFNEYGAMEEPTICKYFDGSNITQTNLDFENRLFALLDELCTLLYDYKTTRK</sequence>
<organism evidence="2 3">
    <name type="scientific">Flavobacterium granuli</name>
    <dbReference type="NCBI Taxonomy" id="280093"/>
    <lineage>
        <taxon>Bacteria</taxon>
        <taxon>Pseudomonadati</taxon>
        <taxon>Bacteroidota</taxon>
        <taxon>Flavobacteriia</taxon>
        <taxon>Flavobacteriales</taxon>
        <taxon>Flavobacteriaceae</taxon>
        <taxon>Flavobacterium</taxon>
    </lineage>
</organism>
<dbReference type="OrthoDB" id="917674at2"/>
<accession>A0A1M5Q3G9</accession>
<proteinExistence type="predicted"/>
<dbReference type="EMBL" id="PVUB01000007">
    <property type="protein sequence ID" value="PRZ22050.1"/>
    <property type="molecule type" value="Genomic_DNA"/>
</dbReference>
<protein>
    <recommendedName>
        <fullName evidence="5">PRTRC system protein F</fullName>
    </recommendedName>
</protein>
<dbReference type="AlphaFoldDB" id="A0A1M5Q3G9"/>
<evidence type="ECO:0000313" key="2">
    <source>
        <dbReference type="EMBL" id="SHH08331.1"/>
    </source>
</evidence>
<dbReference type="RefSeq" id="WP_072943975.1">
    <property type="nucleotide sequence ID" value="NZ_FQWO01000007.1"/>
</dbReference>
<reference evidence="2" key="1">
    <citation type="submission" date="2016-11" db="EMBL/GenBank/DDBJ databases">
        <authorList>
            <person name="Jaros S."/>
            <person name="Januszkiewicz K."/>
            <person name="Wedrychowicz H."/>
        </authorList>
    </citation>
    <scope>NUCLEOTIDE SEQUENCE [LARGE SCALE GENOMIC DNA]</scope>
    <source>
        <strain evidence="2">DSM 19729</strain>
    </source>
</reference>
<dbReference type="Proteomes" id="UP000184384">
    <property type="component" value="Unassembled WGS sequence"/>
</dbReference>
<dbReference type="EMBL" id="FQWO01000007">
    <property type="protein sequence ID" value="SHH08331.1"/>
    <property type="molecule type" value="Genomic_DNA"/>
</dbReference>
<evidence type="ECO:0000313" key="4">
    <source>
        <dbReference type="Proteomes" id="UP000237771"/>
    </source>
</evidence>
<evidence type="ECO:0008006" key="5">
    <source>
        <dbReference type="Google" id="ProtNLM"/>
    </source>
</evidence>
<dbReference type="Proteomes" id="UP000237771">
    <property type="component" value="Unassembled WGS sequence"/>
</dbReference>
<reference evidence="1 4" key="3">
    <citation type="submission" date="2018-03" db="EMBL/GenBank/DDBJ databases">
        <title>Genomic Encyclopedia of Archaeal and Bacterial Type Strains, Phase II (KMG-II): from individual species to whole genera.</title>
        <authorList>
            <person name="Goeker M."/>
        </authorList>
    </citation>
    <scope>NUCLEOTIDE SEQUENCE [LARGE SCALE GENOMIC DNA]</scope>
    <source>
        <strain evidence="1 4">DSM 17797</strain>
    </source>
</reference>
<reference evidence="3" key="2">
    <citation type="submission" date="2016-11" db="EMBL/GenBank/DDBJ databases">
        <authorList>
            <person name="Varghese N."/>
            <person name="Submissions S."/>
        </authorList>
    </citation>
    <scope>NUCLEOTIDE SEQUENCE [LARGE SCALE GENOMIC DNA]</scope>
    <source>
        <strain evidence="3">DSM 19729</strain>
    </source>
</reference>
<gene>
    <name evidence="1" type="ORF">BC624_10751</name>
    <name evidence="2" type="ORF">SAMN05443373_10751</name>
</gene>